<gene>
    <name evidence="2" type="ORF">PCANC_25788</name>
    <name evidence="1" type="ORF">PCANC_26715</name>
</gene>
<organism evidence="1 3">
    <name type="scientific">Puccinia coronata f. sp. avenae</name>
    <dbReference type="NCBI Taxonomy" id="200324"/>
    <lineage>
        <taxon>Eukaryota</taxon>
        <taxon>Fungi</taxon>
        <taxon>Dikarya</taxon>
        <taxon>Basidiomycota</taxon>
        <taxon>Pucciniomycotina</taxon>
        <taxon>Pucciniomycetes</taxon>
        <taxon>Pucciniales</taxon>
        <taxon>Pucciniaceae</taxon>
        <taxon>Puccinia</taxon>
    </lineage>
</organism>
<keyword evidence="3" id="KW-1185">Reference proteome</keyword>
<comment type="caution">
    <text evidence="1">The sequence shown here is derived from an EMBL/GenBank/DDBJ whole genome shotgun (WGS) entry which is preliminary data.</text>
</comment>
<dbReference type="EMBL" id="PGCJ01001091">
    <property type="protein sequence ID" value="PLW09721.1"/>
    <property type="molecule type" value="Genomic_DNA"/>
</dbReference>
<dbReference type="Proteomes" id="UP000235388">
    <property type="component" value="Unassembled WGS sequence"/>
</dbReference>
<evidence type="ECO:0000313" key="1">
    <source>
        <dbReference type="EMBL" id="PLW09721.1"/>
    </source>
</evidence>
<dbReference type="EMBL" id="PGCJ01000318">
    <property type="protein sequence ID" value="PLW32636.1"/>
    <property type="molecule type" value="Genomic_DNA"/>
</dbReference>
<accession>A0A2N5S914</accession>
<proteinExistence type="predicted"/>
<evidence type="ECO:0000313" key="2">
    <source>
        <dbReference type="EMBL" id="PLW32636.1"/>
    </source>
</evidence>
<protein>
    <submittedName>
        <fullName evidence="1">Uncharacterized protein</fullName>
    </submittedName>
</protein>
<evidence type="ECO:0000313" key="3">
    <source>
        <dbReference type="Proteomes" id="UP000235388"/>
    </source>
</evidence>
<reference evidence="1 3" key="1">
    <citation type="submission" date="2017-11" db="EMBL/GenBank/DDBJ databases">
        <title>De novo assembly and phasing of dikaryotic genomes from two isolates of Puccinia coronata f. sp. avenae, the causal agent of oat crown rust.</title>
        <authorList>
            <person name="Miller M.E."/>
            <person name="Zhang Y."/>
            <person name="Omidvar V."/>
            <person name="Sperschneider J."/>
            <person name="Schwessinger B."/>
            <person name="Raley C."/>
            <person name="Palmer J.M."/>
            <person name="Garnica D."/>
            <person name="Upadhyaya N."/>
            <person name="Rathjen J."/>
            <person name="Taylor J.M."/>
            <person name="Park R.F."/>
            <person name="Dodds P.N."/>
            <person name="Hirsch C.D."/>
            <person name="Kianian S.F."/>
            <person name="Figueroa M."/>
        </authorList>
    </citation>
    <scope>NUCLEOTIDE SEQUENCE [LARGE SCALE GENOMIC DNA]</scope>
    <source>
        <strain evidence="1">12NC29</strain>
    </source>
</reference>
<dbReference type="AlphaFoldDB" id="A0A2N5S914"/>
<sequence length="126" mass="14625">MHRHHPTNRPAHQQVAYKFTLYRRQHLQITFTSMEPLFPFIPRPNQSPLQRILCVSLSSSLFERTPQQLLTLLYSPDRGISAMEPGTQYAVTGNLKIFNDNTNYALTFESHHIFSSPNLNHNNHPN</sequence>
<name>A0A2N5S914_9BASI</name>